<comment type="caution">
    <text evidence="2">The sequence shown here is derived from an EMBL/GenBank/DDBJ whole genome shotgun (WGS) entry which is preliminary data.</text>
</comment>
<proteinExistence type="predicted"/>
<organism evidence="2 3">
    <name type="scientific">Cryobacterium tepidiphilum</name>
    <dbReference type="NCBI Taxonomy" id="2486026"/>
    <lineage>
        <taxon>Bacteria</taxon>
        <taxon>Bacillati</taxon>
        <taxon>Actinomycetota</taxon>
        <taxon>Actinomycetes</taxon>
        <taxon>Micrococcales</taxon>
        <taxon>Microbacteriaceae</taxon>
        <taxon>Cryobacterium</taxon>
    </lineage>
</organism>
<dbReference type="PANTHER" id="PTHR43649:SF12">
    <property type="entry name" value="DIACETYLCHITOBIOSE BINDING PROTEIN DASA"/>
    <property type="match status" value="1"/>
</dbReference>
<keyword evidence="3" id="KW-1185">Reference proteome</keyword>
<feature type="compositionally biased region" description="Basic and acidic residues" evidence="1">
    <location>
        <begin position="8"/>
        <end position="19"/>
    </location>
</feature>
<dbReference type="Pfam" id="PF01547">
    <property type="entry name" value="SBP_bac_1"/>
    <property type="match status" value="1"/>
</dbReference>
<feature type="region of interest" description="Disordered" evidence="1">
    <location>
        <begin position="1"/>
        <end position="58"/>
    </location>
</feature>
<dbReference type="AlphaFoldDB" id="A0A3M8LA07"/>
<reference evidence="2 3" key="1">
    <citation type="submission" date="2018-11" db="EMBL/GenBank/DDBJ databases">
        <title>Cryobacterium sp. nov., isolated from rhizosphere soil of lettuce.</title>
        <authorList>
            <person name="Wang Y."/>
        </authorList>
    </citation>
    <scope>NUCLEOTIDE SEQUENCE [LARGE SCALE GENOMIC DNA]</scope>
    <source>
        <strain evidence="2 3">NEAU-85</strain>
    </source>
</reference>
<protein>
    <submittedName>
        <fullName evidence="2">Extracellular solute-binding protein</fullName>
    </submittedName>
</protein>
<dbReference type="InterPro" id="IPR006059">
    <property type="entry name" value="SBP"/>
</dbReference>
<evidence type="ECO:0000256" key="1">
    <source>
        <dbReference type="SAM" id="MobiDB-lite"/>
    </source>
</evidence>
<dbReference type="Gene3D" id="3.40.190.10">
    <property type="entry name" value="Periplasmic binding protein-like II"/>
    <property type="match status" value="2"/>
</dbReference>
<gene>
    <name evidence="2" type="ORF">EEJ31_08615</name>
</gene>
<dbReference type="InterPro" id="IPR050490">
    <property type="entry name" value="Bact_solute-bd_prot1"/>
</dbReference>
<dbReference type="EMBL" id="RDSR01000012">
    <property type="protein sequence ID" value="RNE62276.1"/>
    <property type="molecule type" value="Genomic_DNA"/>
</dbReference>
<evidence type="ECO:0000313" key="2">
    <source>
        <dbReference type="EMBL" id="RNE62276.1"/>
    </source>
</evidence>
<name>A0A3M8LA07_9MICO</name>
<sequence>MGTACGRGNDRGHSHDPPGRLRQPPHRGGADSGIRQGMSPHTTEPNLHHHIKGDREKMKAAHAPRRTVLRATAASLAASVALLGFTACTGGGGGGSLSGKGDAVTLTVPTSQAPWNPAYDKLIQEYQKETGNRINLRPFPNPDVKTQEVNDVQSQSHTFDVYQINEQDLVQFNENGWIQPFTDVDPSYKPDDSIYSYSNVGRWNADKKIFDSSGELTNLPILGNVDIFVYRTDVYKKLGLEVPTTWDQMIANGKKIQESGDLKYGGVYRTQGVPGTYSTTFEFQSLLNGAGGAWFKDPGTDWTPTADSSEAVLAATRFRELAKQGPAATTTIGQAQAIAAMQAGDAGQTYMVAAAAAQLESESDSSVAGKVGFAPLPPTPAGTSSSATGLWSLAIPSGLPKARAKAALEFITWITSAKAQTLFAQAGGIPVREEAYSASDLPKGSEQALAAVKETAAGLPDDPTSLRFSFSTQMLNFTEPDLQQIAAGKVSPEEGMKKIQQQLEALIQKEGLPTS</sequence>
<evidence type="ECO:0000313" key="3">
    <source>
        <dbReference type="Proteomes" id="UP000279859"/>
    </source>
</evidence>
<dbReference type="PANTHER" id="PTHR43649">
    <property type="entry name" value="ARABINOSE-BINDING PROTEIN-RELATED"/>
    <property type="match status" value="1"/>
</dbReference>
<dbReference type="SUPFAM" id="SSF53850">
    <property type="entry name" value="Periplasmic binding protein-like II"/>
    <property type="match status" value="1"/>
</dbReference>
<dbReference type="Proteomes" id="UP000279859">
    <property type="component" value="Unassembled WGS sequence"/>
</dbReference>
<accession>A0A3M8LA07</accession>